<evidence type="ECO:0000313" key="2">
    <source>
        <dbReference type="Proteomes" id="UP000318616"/>
    </source>
</evidence>
<dbReference type="AlphaFoldDB" id="A0A552LCX3"/>
<gene>
    <name evidence="1" type="ORF">EWV88_21355</name>
</gene>
<dbReference type="Proteomes" id="UP000318616">
    <property type="component" value="Unassembled WGS sequence"/>
</dbReference>
<dbReference type="Pfam" id="PF14014">
    <property type="entry name" value="DUF4230"/>
    <property type="match status" value="1"/>
</dbReference>
<evidence type="ECO:0000313" key="1">
    <source>
        <dbReference type="EMBL" id="TRV18056.1"/>
    </source>
</evidence>
<name>A0A552LCX3_9CHRO</name>
<organism evidence="1 2">
    <name type="scientific">Microcystis wesenbergii Mw_MB_S_20031200_S109D</name>
    <dbReference type="NCBI Taxonomy" id="2486241"/>
    <lineage>
        <taxon>Bacteria</taxon>
        <taxon>Bacillati</taxon>
        <taxon>Cyanobacteriota</taxon>
        <taxon>Cyanophyceae</taxon>
        <taxon>Oscillatoriophycideae</taxon>
        <taxon>Chroococcales</taxon>
        <taxon>Microcystaceae</taxon>
        <taxon>Microcystis</taxon>
    </lineage>
</organism>
<sequence>MLKKKPNLNWLKYLAISSQMGIAIRVILLLLGGGKIIEKLTAFLAPTVPKITMPTMIIDRIRGVSELTTAVFVMEAIVPTSQANKIAGFVIGETKLLYIAHGEVKAGINLAKLTEKAITVRGNSLQINLPSPQILDSKIDVNKSRVYDYDRGFLGLGPDVAPQLQTLAQQETLEKILATACQKGILQEANQKAVLALTQLLLNSGYEKVAVITSKPENCLTRNR</sequence>
<dbReference type="InterPro" id="IPR025324">
    <property type="entry name" value="DUF4230"/>
</dbReference>
<comment type="caution">
    <text evidence="1">The sequence shown here is derived from an EMBL/GenBank/DDBJ whole genome shotgun (WGS) entry which is preliminary data.</text>
</comment>
<proteinExistence type="predicted"/>
<dbReference type="EMBL" id="SFAP01000264">
    <property type="protein sequence ID" value="TRV18056.1"/>
    <property type="molecule type" value="Genomic_DNA"/>
</dbReference>
<protein>
    <submittedName>
        <fullName evidence="1">DUF4230 domain-containing protein</fullName>
    </submittedName>
</protein>
<reference evidence="1 2" key="1">
    <citation type="submission" date="2019-01" db="EMBL/GenBank/DDBJ databases">
        <title>Coherence of Microcystis species and biogeography revealed through population genomics.</title>
        <authorList>
            <person name="Perez-Carrascal O.M."/>
            <person name="Terrat Y."/>
            <person name="Giani A."/>
            <person name="Fortin N."/>
            <person name="Tromas N."/>
            <person name="Shapiro B.J."/>
        </authorList>
    </citation>
    <scope>NUCLEOTIDE SEQUENCE [LARGE SCALE GENOMIC DNA]</scope>
    <source>
        <strain evidence="1">Mw_MB_S_20031200_S109D</strain>
    </source>
</reference>
<accession>A0A552LCX3</accession>